<dbReference type="AlphaFoldDB" id="A0A6C0KXI6"/>
<name>A0A6C0KXI6_9ZZZZ</name>
<dbReference type="EMBL" id="MN740989">
    <property type="protein sequence ID" value="QHU21390.1"/>
    <property type="molecule type" value="Genomic_DNA"/>
</dbReference>
<evidence type="ECO:0000313" key="1">
    <source>
        <dbReference type="EMBL" id="QHU21390.1"/>
    </source>
</evidence>
<protein>
    <submittedName>
        <fullName evidence="1">Uncharacterized protein</fullName>
    </submittedName>
</protein>
<reference evidence="1" key="1">
    <citation type="journal article" date="2020" name="Nature">
        <title>Giant virus diversity and host interactions through global metagenomics.</title>
        <authorList>
            <person name="Schulz F."/>
            <person name="Roux S."/>
            <person name="Paez-Espino D."/>
            <person name="Jungbluth S."/>
            <person name="Walsh D.A."/>
            <person name="Denef V.J."/>
            <person name="McMahon K.D."/>
            <person name="Konstantinidis K.T."/>
            <person name="Eloe-Fadrosh E.A."/>
            <person name="Kyrpides N.C."/>
            <person name="Woyke T."/>
        </authorList>
    </citation>
    <scope>NUCLEOTIDE SEQUENCE</scope>
    <source>
        <strain evidence="1">GVMAG-S-3300013094-109</strain>
    </source>
</reference>
<sequence length="473" mass="51976">MSSAVYPLGMESYNNRVPTGGYETWKGTGSYSNPVAITAGNIRPLTNKDPTNIGVGAFGRARPLKQYRKGTTTPVPIIVQDPNNSSNYIYVNTNRAVKSSTSSSLIDQTIFRPGQFSVKHNPPIEINESFQLNIDCKTCDGIGLVTSFSPETYLTNNPREVSTNNPGTVPGKNTFCCNPQKNALKLCRPASTNLKKNYYQTLQQYRENRCQTYEQRAFNFKSSLSNATSIYDLENNPQISQSMIQNAKPGDPIANLNLYVANCYPNTDYATNSPVYIIAQAYQYIKNAGLLTPSDIQNYNSKVFTTFSEFNSFLSALSSGNSVQALKIFTNILSNPYLGMRFSGPSNPRGCKLVVYKPSNPQFANQGGVMSSARTLKLGLTTIEKYVAGTNKGKRNQTNINFNVDAGSNPGNFNIYKSKTPLCNAAYYTKNGDPKTCDSFRNSLDYQDKFVSQLGITLAGPNVSTNGISTSWS</sequence>
<organism evidence="1">
    <name type="scientific">viral metagenome</name>
    <dbReference type="NCBI Taxonomy" id="1070528"/>
    <lineage>
        <taxon>unclassified sequences</taxon>
        <taxon>metagenomes</taxon>
        <taxon>organismal metagenomes</taxon>
    </lineage>
</organism>
<proteinExistence type="predicted"/>
<accession>A0A6C0KXI6</accession>